<dbReference type="PANTHER" id="PTHR36978:SF4">
    <property type="entry name" value="P-LOOP CONTAINING NUCLEOSIDE TRIPHOSPHATE HYDROLASE PROTEIN"/>
    <property type="match status" value="1"/>
</dbReference>
<dbReference type="SUPFAM" id="SSF52540">
    <property type="entry name" value="P-loop containing nucleoside triphosphate hydrolases"/>
    <property type="match status" value="1"/>
</dbReference>
<name>A0A2P8FBG5_9RHOB</name>
<dbReference type="Pfam" id="PF17784">
    <property type="entry name" value="Sulfotransfer_4"/>
    <property type="match status" value="1"/>
</dbReference>
<evidence type="ECO:0000313" key="3">
    <source>
        <dbReference type="Proteomes" id="UP000240418"/>
    </source>
</evidence>
<dbReference type="Gene3D" id="3.40.50.300">
    <property type="entry name" value="P-loop containing nucleotide triphosphate hydrolases"/>
    <property type="match status" value="1"/>
</dbReference>
<gene>
    <name evidence="2" type="ORF">CLV88_10716</name>
</gene>
<dbReference type="Proteomes" id="UP000240418">
    <property type="component" value="Unassembled WGS sequence"/>
</dbReference>
<keyword evidence="3" id="KW-1185">Reference proteome</keyword>
<accession>A0A2P8FBG5</accession>
<reference evidence="2 3" key="1">
    <citation type="submission" date="2018-03" db="EMBL/GenBank/DDBJ databases">
        <title>Genomic Encyclopedia of Archaeal and Bacterial Type Strains, Phase II (KMG-II): from individual species to whole genera.</title>
        <authorList>
            <person name="Goeker M."/>
        </authorList>
    </citation>
    <scope>NUCLEOTIDE SEQUENCE [LARGE SCALE GENOMIC DNA]</scope>
    <source>
        <strain evidence="2 3">DSM 100673</strain>
    </source>
</reference>
<dbReference type="InterPro" id="IPR027417">
    <property type="entry name" value="P-loop_NTPase"/>
</dbReference>
<dbReference type="RefSeq" id="WP_106608697.1">
    <property type="nucleotide sequence ID" value="NZ_PYGJ01000007.1"/>
</dbReference>
<comment type="caution">
    <text evidence="2">The sequence shown here is derived from an EMBL/GenBank/DDBJ whole genome shotgun (WGS) entry which is preliminary data.</text>
</comment>
<protein>
    <recommendedName>
        <fullName evidence="4">Sulfotransferase family protein</fullName>
    </recommendedName>
</protein>
<proteinExistence type="predicted"/>
<dbReference type="InterPro" id="IPR040632">
    <property type="entry name" value="Sulfotransfer_4"/>
</dbReference>
<evidence type="ECO:0000313" key="2">
    <source>
        <dbReference type="EMBL" id="PSL19073.1"/>
    </source>
</evidence>
<feature type="region of interest" description="Disordered" evidence="1">
    <location>
        <begin position="185"/>
        <end position="205"/>
    </location>
</feature>
<organism evidence="2 3">
    <name type="scientific">Shimia abyssi</name>
    <dbReference type="NCBI Taxonomy" id="1662395"/>
    <lineage>
        <taxon>Bacteria</taxon>
        <taxon>Pseudomonadati</taxon>
        <taxon>Pseudomonadota</taxon>
        <taxon>Alphaproteobacteria</taxon>
        <taxon>Rhodobacterales</taxon>
        <taxon>Roseobacteraceae</taxon>
    </lineage>
</organism>
<dbReference type="PANTHER" id="PTHR36978">
    <property type="entry name" value="P-LOOP CONTAINING NUCLEOTIDE TRIPHOSPHATE HYDROLASE"/>
    <property type="match status" value="1"/>
</dbReference>
<sequence length="205" mass="22962">MTLKVIGTGFGRTGTDSMRMALNILGVGPTHHMFELGEGTPLRPLWLDLVNGSEPDWDALFKGYSACVDWPSAHYWRDLINVYPEAKVLLTLRSAESWWTSFEATILKFIQSREDPNGMAQLLIADQVFDGRHDDRRHAIAVYEQNIADVMATVAPDRLLVHALGDGWHPLCELLDVPVPDVEYPSRNSTSELVSRMSENGVDLN</sequence>
<evidence type="ECO:0000256" key="1">
    <source>
        <dbReference type="SAM" id="MobiDB-lite"/>
    </source>
</evidence>
<dbReference type="AlphaFoldDB" id="A0A2P8FBG5"/>
<evidence type="ECO:0008006" key="4">
    <source>
        <dbReference type="Google" id="ProtNLM"/>
    </source>
</evidence>
<dbReference type="OrthoDB" id="9806624at2"/>
<dbReference type="EMBL" id="PYGJ01000007">
    <property type="protein sequence ID" value="PSL19073.1"/>
    <property type="molecule type" value="Genomic_DNA"/>
</dbReference>